<evidence type="ECO:0000256" key="12">
    <source>
        <dbReference type="ARBA" id="ARBA00043086"/>
    </source>
</evidence>
<dbReference type="AlphaFoldDB" id="A0A5J9TCA8"/>
<comment type="function">
    <text evidence="16">Essential subunit of both the farnesyltransferase and the geranylgeranyltransferase complex. Contributes to the transfer of a farnesyl or geranylgeranyl moiety from farnesyl or geranylgeranyl diphosphate to a cysteine at the fourth position from the C-terminus of several proteins having the C-terminal sequence Cys-aliphatic-aliphatic-X.</text>
</comment>
<dbReference type="Pfam" id="PF01239">
    <property type="entry name" value="PPTA"/>
    <property type="match status" value="3"/>
</dbReference>
<dbReference type="EC" id="2.5.1.58" evidence="4"/>
<feature type="region of interest" description="Disordered" evidence="17">
    <location>
        <begin position="367"/>
        <end position="386"/>
    </location>
</feature>
<keyword evidence="7" id="KW-0677">Repeat</keyword>
<organism evidence="18 19">
    <name type="scientific">Eragrostis curvula</name>
    <name type="common">weeping love grass</name>
    <dbReference type="NCBI Taxonomy" id="38414"/>
    <lineage>
        <taxon>Eukaryota</taxon>
        <taxon>Viridiplantae</taxon>
        <taxon>Streptophyta</taxon>
        <taxon>Embryophyta</taxon>
        <taxon>Tracheophyta</taxon>
        <taxon>Spermatophyta</taxon>
        <taxon>Magnoliopsida</taxon>
        <taxon>Liliopsida</taxon>
        <taxon>Poales</taxon>
        <taxon>Poaceae</taxon>
        <taxon>PACMAD clade</taxon>
        <taxon>Chloridoideae</taxon>
        <taxon>Eragrostideae</taxon>
        <taxon>Eragrostidinae</taxon>
        <taxon>Eragrostis</taxon>
    </lineage>
</organism>
<evidence type="ECO:0000256" key="15">
    <source>
        <dbReference type="ARBA" id="ARBA00050428"/>
    </source>
</evidence>
<dbReference type="GO" id="GO:0005965">
    <property type="term" value="C:protein farnesyltransferase complex"/>
    <property type="evidence" value="ECO:0007669"/>
    <property type="project" value="TreeGrafter"/>
</dbReference>
<evidence type="ECO:0000313" key="18">
    <source>
        <dbReference type="EMBL" id="TVU08959.1"/>
    </source>
</evidence>
<evidence type="ECO:0000256" key="3">
    <source>
        <dbReference type="ARBA" id="ARBA00012700"/>
    </source>
</evidence>
<evidence type="ECO:0000256" key="16">
    <source>
        <dbReference type="ARBA" id="ARBA00055749"/>
    </source>
</evidence>
<dbReference type="SUPFAM" id="SSF53335">
    <property type="entry name" value="S-adenosyl-L-methionine-dependent methyltransferases"/>
    <property type="match status" value="1"/>
</dbReference>
<reference evidence="18 19" key="1">
    <citation type="journal article" date="2019" name="Sci. Rep.">
        <title>A high-quality genome of Eragrostis curvula grass provides insights into Poaceae evolution and supports new strategies to enhance forage quality.</title>
        <authorList>
            <person name="Carballo J."/>
            <person name="Santos B.A.C.M."/>
            <person name="Zappacosta D."/>
            <person name="Garbus I."/>
            <person name="Selva J.P."/>
            <person name="Gallo C.A."/>
            <person name="Diaz A."/>
            <person name="Albertini E."/>
            <person name="Caccamo M."/>
            <person name="Echenique V."/>
        </authorList>
    </citation>
    <scope>NUCLEOTIDE SEQUENCE [LARGE SCALE GENOMIC DNA]</scope>
    <source>
        <strain evidence="19">cv. Victoria</strain>
        <tissue evidence="18">Leaf</tissue>
    </source>
</reference>
<dbReference type="Gramene" id="TVU08959">
    <property type="protein sequence ID" value="TVU08959"/>
    <property type="gene ID" value="EJB05_42387"/>
</dbReference>
<dbReference type="GO" id="GO:0004662">
    <property type="term" value="F:CAAX-protein geranylgeranyltransferase activity"/>
    <property type="evidence" value="ECO:0007669"/>
    <property type="project" value="UniProtKB-EC"/>
</dbReference>
<dbReference type="EMBL" id="RWGY01000039">
    <property type="protein sequence ID" value="TVU08959.1"/>
    <property type="molecule type" value="Genomic_DNA"/>
</dbReference>
<evidence type="ECO:0000256" key="1">
    <source>
        <dbReference type="ARBA" id="ARBA00001946"/>
    </source>
</evidence>
<dbReference type="InterPro" id="IPR002088">
    <property type="entry name" value="Prenyl_trans_a"/>
</dbReference>
<accession>A0A5J9TCA8</accession>
<keyword evidence="6" id="KW-0808">Transferase</keyword>
<keyword evidence="19" id="KW-1185">Reference proteome</keyword>
<dbReference type="Proteomes" id="UP000324897">
    <property type="component" value="Chromosome 3"/>
</dbReference>
<evidence type="ECO:0000256" key="4">
    <source>
        <dbReference type="ARBA" id="ARBA00012702"/>
    </source>
</evidence>
<dbReference type="GO" id="GO:0004660">
    <property type="term" value="F:protein farnesyltransferase activity"/>
    <property type="evidence" value="ECO:0007669"/>
    <property type="project" value="UniProtKB-EC"/>
</dbReference>
<evidence type="ECO:0000256" key="5">
    <source>
        <dbReference type="ARBA" id="ARBA00022602"/>
    </source>
</evidence>
<dbReference type="SUPFAM" id="SSF48439">
    <property type="entry name" value="Protein prenylyltransferase"/>
    <property type="match status" value="1"/>
</dbReference>
<dbReference type="PROSITE" id="PS51147">
    <property type="entry name" value="PFTA"/>
    <property type="match status" value="4"/>
</dbReference>
<evidence type="ECO:0000256" key="13">
    <source>
        <dbReference type="ARBA" id="ARBA00043219"/>
    </source>
</evidence>
<sequence length="728" mass="81448">MRSPSLLSQCLAGLLSHDKPAAHCVNIVPEREPHLSSPAVEIVPSKKVHPYKYAGENIEMQGMNIFKGKISVVDMVGLSKSDIVTSKGEGSSKCWESSIDLVNVLKDEIRDGLLTFRSKQVLELGCGYGLPGILACLKGATTVHFQDPSAETIRCKTIPNVLANLEQAQDKQNHHQGSPLTPSRQLPQDIHFYAGEWEELHTVLSVIQEDDVDASSGVGLGFCEDDLLDECNSQDGNNICLETSSRRSRKLSGSRAWERGHETSTGDGGYDIVLVNEIPYSASSLQNLYSLIKKCGSYEHWWMKKVHLACTSSLSHLRRRSGNSSSNRSAQLVTEKRGSFRLSEEQRLQETADLAAGAWNRQIHRAQSSSLPAPAPAQPPAPPLAASAESRLLAFSRVEPYPRGGWHRRRGRSTGLISSVLLLLRRLNSIHTSRGAMEHAESGPAGWPEMADVVPVPQDDGPSPVVSIEYRDDFREVWHFRRLILEALDSDLLEELDFVNEIAERNPKNYQIWHHKRWLAEKLGPDIANNEHEFTTKILAIDAKNYHAWSHRQWVLQALGGWEGELQYCNQLLQEDIFNNSAWNQRYLVITRSPLLGGITAMRDSEVDYTIEAILANPQNESPWRYLKGLYKGENNLLVADERISGVCLKVLKNDWRCVFALSLLLDLLRSGLQPSEELTGTIEAMKNSDPEMADADLAMTVCSILQKCDPLRINYWSWYKTTLSSQT</sequence>
<dbReference type="Gene3D" id="3.40.50.150">
    <property type="entry name" value="Vaccinia Virus protein VP39"/>
    <property type="match status" value="1"/>
</dbReference>
<protein>
    <recommendedName>
        <fullName evidence="9">Protein farnesyltransferase/geranylgeranyltransferase type-1 subunit alpha</fullName>
        <ecNumber evidence="4">2.5.1.58</ecNumber>
        <ecNumber evidence="3">2.5.1.59</ecNumber>
    </recommendedName>
    <alternativeName>
        <fullName evidence="12">CAAX farnesyltransferase subunit alpha</fullName>
    </alternativeName>
    <alternativeName>
        <fullName evidence="11">FTase-alpha</fullName>
    </alternativeName>
    <alternativeName>
        <fullName evidence="10">Ras proteins prenyltransferase subunit alpha</fullName>
    </alternativeName>
    <alternativeName>
        <fullName evidence="13">Type I protein geranyl-geranyltransferase subunit alpha</fullName>
    </alternativeName>
</protein>
<evidence type="ECO:0000256" key="17">
    <source>
        <dbReference type="SAM" id="MobiDB-lite"/>
    </source>
</evidence>
<evidence type="ECO:0000256" key="6">
    <source>
        <dbReference type="ARBA" id="ARBA00022679"/>
    </source>
</evidence>
<dbReference type="Gene3D" id="1.25.40.120">
    <property type="entry name" value="Protein prenylyltransferase"/>
    <property type="match status" value="1"/>
</dbReference>
<dbReference type="FunFam" id="1.25.40.120:FF:000004">
    <property type="entry name" value="Protein farnesyltransferase/geranylgeranyltransferase type-1 subunit alpha"/>
    <property type="match status" value="1"/>
</dbReference>
<feature type="region of interest" description="Disordered" evidence="17">
    <location>
        <begin position="318"/>
        <end position="345"/>
    </location>
</feature>
<comment type="cofactor">
    <cofactor evidence="1">
        <name>Mg(2+)</name>
        <dbReference type="ChEBI" id="CHEBI:18420"/>
    </cofactor>
</comment>
<evidence type="ECO:0000256" key="11">
    <source>
        <dbReference type="ARBA" id="ARBA00042436"/>
    </source>
</evidence>
<comment type="similarity">
    <text evidence="2">Belongs to the protein prenyltransferase subunit alpha family.</text>
</comment>
<dbReference type="EC" id="2.5.1.59" evidence="3"/>
<dbReference type="PANTHER" id="PTHR11129:SF1">
    <property type="entry name" value="PROTEIN FARNESYLTRANSFERASE_GERANYLGERANYLTRANSFERASE TYPE-1 SUBUNIT ALPHA"/>
    <property type="match status" value="1"/>
</dbReference>
<evidence type="ECO:0000256" key="9">
    <source>
        <dbReference type="ARBA" id="ARBA00040965"/>
    </source>
</evidence>
<evidence type="ECO:0000256" key="14">
    <source>
        <dbReference type="ARBA" id="ARBA00050225"/>
    </source>
</evidence>
<keyword evidence="5" id="KW-0637">Prenyltransferase</keyword>
<evidence type="ECO:0000256" key="8">
    <source>
        <dbReference type="ARBA" id="ARBA00022842"/>
    </source>
</evidence>
<evidence type="ECO:0000256" key="7">
    <source>
        <dbReference type="ARBA" id="ARBA00022737"/>
    </source>
</evidence>
<dbReference type="InterPro" id="IPR029063">
    <property type="entry name" value="SAM-dependent_MTases_sf"/>
</dbReference>
<comment type="caution">
    <text evidence="18">The sequence shown here is derived from an EMBL/GenBank/DDBJ whole genome shotgun (WGS) entry which is preliminary data.</text>
</comment>
<gene>
    <name evidence="18" type="ORF">EJB05_42387</name>
</gene>
<comment type="catalytic activity">
    <reaction evidence="14">
        <text>L-cysteinyl-[protein] + (2E,6E)-farnesyl diphosphate = S-(2E,6E)-farnesyl-L-cysteinyl-[protein] + diphosphate</text>
        <dbReference type="Rhea" id="RHEA:13345"/>
        <dbReference type="Rhea" id="RHEA-COMP:10131"/>
        <dbReference type="Rhea" id="RHEA-COMP:11535"/>
        <dbReference type="ChEBI" id="CHEBI:29950"/>
        <dbReference type="ChEBI" id="CHEBI:33019"/>
        <dbReference type="ChEBI" id="CHEBI:86019"/>
        <dbReference type="ChEBI" id="CHEBI:175763"/>
        <dbReference type="EC" id="2.5.1.58"/>
    </reaction>
</comment>
<keyword evidence="8" id="KW-0460">Magnesium</keyword>
<dbReference type="OrthoDB" id="272289at2759"/>
<proteinExistence type="inferred from homology"/>
<evidence type="ECO:0000256" key="10">
    <source>
        <dbReference type="ARBA" id="ARBA00041392"/>
    </source>
</evidence>
<evidence type="ECO:0000256" key="2">
    <source>
        <dbReference type="ARBA" id="ARBA00006734"/>
    </source>
</evidence>
<feature type="compositionally biased region" description="Basic and acidic residues" evidence="17">
    <location>
        <begin position="334"/>
        <end position="345"/>
    </location>
</feature>
<comment type="catalytic activity">
    <reaction evidence="15">
        <text>geranylgeranyl diphosphate + L-cysteinyl-[protein] = S-geranylgeranyl-L-cysteinyl-[protein] + diphosphate</text>
        <dbReference type="Rhea" id="RHEA:21240"/>
        <dbReference type="Rhea" id="RHEA-COMP:10131"/>
        <dbReference type="Rhea" id="RHEA-COMP:11537"/>
        <dbReference type="ChEBI" id="CHEBI:29950"/>
        <dbReference type="ChEBI" id="CHEBI:33019"/>
        <dbReference type="ChEBI" id="CHEBI:57533"/>
        <dbReference type="ChEBI" id="CHEBI:86021"/>
        <dbReference type="EC" id="2.5.1.59"/>
    </reaction>
</comment>
<name>A0A5J9TCA8_9POAL</name>
<dbReference type="PANTHER" id="PTHR11129">
    <property type="entry name" value="PROTEIN FARNESYLTRANSFERASE ALPHA SUBUNIT/RAB GERANYLGERANYL TRANSFERASE ALPHA SUBUNIT"/>
    <property type="match status" value="1"/>
</dbReference>
<evidence type="ECO:0000313" key="19">
    <source>
        <dbReference type="Proteomes" id="UP000324897"/>
    </source>
</evidence>
<feature type="compositionally biased region" description="Pro residues" evidence="17">
    <location>
        <begin position="373"/>
        <end position="383"/>
    </location>
</feature>
<dbReference type="GO" id="GO:0005953">
    <property type="term" value="C:CAAX-protein geranylgeranyltransferase complex"/>
    <property type="evidence" value="ECO:0007669"/>
    <property type="project" value="TreeGrafter"/>
</dbReference>